<name>A0A0P6XKB3_9CHLR</name>
<proteinExistence type="predicted"/>
<comment type="caution">
    <text evidence="2">The sequence shown here is derived from an EMBL/GenBank/DDBJ whole genome shotgun (WGS) entry which is preliminary data.</text>
</comment>
<evidence type="ECO:0000313" key="3">
    <source>
        <dbReference type="Proteomes" id="UP000050514"/>
    </source>
</evidence>
<dbReference type="EMBL" id="LGHJ01000012">
    <property type="protein sequence ID" value="KPL76404.1"/>
    <property type="molecule type" value="Genomic_DNA"/>
</dbReference>
<feature type="transmembrane region" description="Helical" evidence="1">
    <location>
        <begin position="7"/>
        <end position="27"/>
    </location>
</feature>
<reference evidence="2 3" key="1">
    <citation type="submission" date="2015-07" db="EMBL/GenBank/DDBJ databases">
        <title>Draft genome of Bellilinea caldifistulae DSM 17877.</title>
        <authorList>
            <person name="Hemp J."/>
            <person name="Ward L.M."/>
            <person name="Pace L.A."/>
            <person name="Fischer W.W."/>
        </authorList>
    </citation>
    <scope>NUCLEOTIDE SEQUENCE [LARGE SCALE GENOMIC DNA]</scope>
    <source>
        <strain evidence="2 3">GOMI-1</strain>
    </source>
</reference>
<accession>A0A0P6XKB3</accession>
<evidence type="ECO:0008006" key="4">
    <source>
        <dbReference type="Google" id="ProtNLM"/>
    </source>
</evidence>
<dbReference type="AlphaFoldDB" id="A0A0P6XKB3"/>
<keyword evidence="1" id="KW-0812">Transmembrane</keyword>
<feature type="transmembrane region" description="Helical" evidence="1">
    <location>
        <begin position="58"/>
        <end position="80"/>
    </location>
</feature>
<dbReference type="STRING" id="360411.AC812_07070"/>
<gene>
    <name evidence="2" type="ORF">AC812_07070</name>
</gene>
<feature type="transmembrane region" description="Helical" evidence="1">
    <location>
        <begin position="33"/>
        <end position="51"/>
    </location>
</feature>
<keyword evidence="1" id="KW-1133">Transmembrane helix</keyword>
<protein>
    <recommendedName>
        <fullName evidence="4">DUF5668 domain-containing protein</fullName>
    </recommendedName>
</protein>
<dbReference type="Proteomes" id="UP000050514">
    <property type="component" value="Unassembled WGS sequence"/>
</dbReference>
<keyword evidence="1" id="KW-0472">Membrane</keyword>
<feature type="transmembrane region" description="Helical" evidence="1">
    <location>
        <begin position="111"/>
        <end position="130"/>
    </location>
</feature>
<evidence type="ECO:0000256" key="1">
    <source>
        <dbReference type="SAM" id="Phobius"/>
    </source>
</evidence>
<evidence type="ECO:0000313" key="2">
    <source>
        <dbReference type="EMBL" id="KPL76404.1"/>
    </source>
</evidence>
<organism evidence="2 3">
    <name type="scientific">Bellilinea caldifistulae</name>
    <dbReference type="NCBI Taxonomy" id="360411"/>
    <lineage>
        <taxon>Bacteria</taxon>
        <taxon>Bacillati</taxon>
        <taxon>Chloroflexota</taxon>
        <taxon>Anaerolineae</taxon>
        <taxon>Anaerolineales</taxon>
        <taxon>Anaerolineaceae</taxon>
        <taxon>Bellilinea</taxon>
    </lineage>
</organism>
<sequence length="211" mass="22562">MSRWNWRILAGGGLILMGVIALLDAVFQVELSGLLWSFLFLLGGAAFLAVLANDRNQWWAAIPGFTLLGIGALIGLSRLAPAATDQIGGAIVLGGIGLSFIVVYILNRNFWWAIIPAGVMASLVVMLVLEPVFGESIAWIFLLGLAATFGLVYLLPTPGGERMEWALWPAGVMVVISLIVMGVSVEWAAYAIPALMILAGIVLFVRALRRG</sequence>
<feature type="transmembrane region" description="Helical" evidence="1">
    <location>
        <begin position="190"/>
        <end position="208"/>
    </location>
</feature>
<feature type="transmembrane region" description="Helical" evidence="1">
    <location>
        <begin position="86"/>
        <end position="106"/>
    </location>
</feature>
<dbReference type="RefSeq" id="WP_061919513.1">
    <property type="nucleotide sequence ID" value="NZ_DF967971.1"/>
</dbReference>
<feature type="transmembrane region" description="Helical" evidence="1">
    <location>
        <begin position="167"/>
        <end position="184"/>
    </location>
</feature>
<feature type="transmembrane region" description="Helical" evidence="1">
    <location>
        <begin position="136"/>
        <end position="155"/>
    </location>
</feature>
<dbReference type="OrthoDB" id="166903at2"/>
<keyword evidence="3" id="KW-1185">Reference proteome</keyword>